<comment type="caution">
    <text evidence="1">The sequence shown here is derived from an EMBL/GenBank/DDBJ whole genome shotgun (WGS) entry which is preliminary data.</text>
</comment>
<evidence type="ECO:0000313" key="1">
    <source>
        <dbReference type="EMBL" id="MBD2610028.1"/>
    </source>
</evidence>
<dbReference type="Proteomes" id="UP000606396">
    <property type="component" value="Unassembled WGS sequence"/>
</dbReference>
<gene>
    <name evidence="1" type="ORF">H6G94_01860</name>
</gene>
<protein>
    <submittedName>
        <fullName evidence="1">Uncharacterized protein</fullName>
    </submittedName>
</protein>
<reference evidence="1 2" key="1">
    <citation type="journal article" date="2020" name="ISME J.">
        <title>Comparative genomics reveals insights into cyanobacterial evolution and habitat adaptation.</title>
        <authorList>
            <person name="Chen M.Y."/>
            <person name="Teng W.K."/>
            <person name="Zhao L."/>
            <person name="Hu C.X."/>
            <person name="Zhou Y.K."/>
            <person name="Han B.P."/>
            <person name="Song L.R."/>
            <person name="Shu W.S."/>
        </authorList>
    </citation>
    <scope>NUCLEOTIDE SEQUENCE [LARGE SCALE GENOMIC DNA]</scope>
    <source>
        <strain evidence="1 2">FACHB-252</strain>
    </source>
</reference>
<evidence type="ECO:0000313" key="2">
    <source>
        <dbReference type="Proteomes" id="UP000606396"/>
    </source>
</evidence>
<dbReference type="EMBL" id="JACJTC010000001">
    <property type="protein sequence ID" value="MBD2610028.1"/>
    <property type="molecule type" value="Genomic_DNA"/>
</dbReference>
<accession>A0ABR8H3R6</accession>
<proteinExistence type="predicted"/>
<organism evidence="1 2">
    <name type="scientific">Nostoc punctiforme FACHB-252</name>
    <dbReference type="NCBI Taxonomy" id="1357509"/>
    <lineage>
        <taxon>Bacteria</taxon>
        <taxon>Bacillati</taxon>
        <taxon>Cyanobacteriota</taxon>
        <taxon>Cyanophyceae</taxon>
        <taxon>Nostocales</taxon>
        <taxon>Nostocaceae</taxon>
        <taxon>Nostoc</taxon>
    </lineage>
</organism>
<name>A0ABR8H3R6_NOSPU</name>
<dbReference type="RefSeq" id="WP_190948078.1">
    <property type="nucleotide sequence ID" value="NZ_JACJTC010000001.1"/>
</dbReference>
<sequence>MSDYITVQNGNEIIKIHKDKFSGFIDTNFDEDIISLTYEDDNGIPKIVKIYKDKDPAAFSQALDFLQSLK</sequence>
<keyword evidence="2" id="KW-1185">Reference proteome</keyword>